<feature type="binding site" evidence="9">
    <location>
        <position position="97"/>
    </location>
    <ligand>
        <name>Ni(2+)</name>
        <dbReference type="ChEBI" id="CHEBI:49786"/>
    </ligand>
</feature>
<dbReference type="SUPFAM" id="SSF51182">
    <property type="entry name" value="RmlC-like cupins"/>
    <property type="match status" value="1"/>
</dbReference>
<dbReference type="UniPathway" id="UPA00904">
    <property type="reaction ID" value="UER00878"/>
</dbReference>
<keyword evidence="7 9" id="KW-0408">Iron</keyword>
<keyword evidence="6 9" id="KW-0560">Oxidoreductase</keyword>
<evidence type="ECO:0000313" key="10">
    <source>
        <dbReference type="EMBL" id="SPP63224.1"/>
    </source>
</evidence>
<comment type="catalytic activity">
    <reaction evidence="1 9">
        <text>1,2-dihydroxy-5-(methylsulfanyl)pent-1-en-3-one + O2 = 4-methylsulfanyl-2-oxobutanoate + formate + 2 H(+)</text>
        <dbReference type="Rhea" id="RHEA:24504"/>
        <dbReference type="ChEBI" id="CHEBI:15378"/>
        <dbReference type="ChEBI" id="CHEBI:15379"/>
        <dbReference type="ChEBI" id="CHEBI:15740"/>
        <dbReference type="ChEBI" id="CHEBI:16723"/>
        <dbReference type="ChEBI" id="CHEBI:49252"/>
        <dbReference type="EC" id="1.13.11.54"/>
    </reaction>
</comment>
<dbReference type="RefSeq" id="WP_121987789.1">
    <property type="nucleotide sequence ID" value="NZ_OUNR01000001.1"/>
</dbReference>
<reference evidence="11" key="1">
    <citation type="submission" date="2018-04" db="EMBL/GenBank/DDBJ databases">
        <authorList>
            <person name="Lucker S."/>
            <person name="Sakoula D."/>
        </authorList>
    </citation>
    <scope>NUCLEOTIDE SEQUENCE [LARGE SCALE GENOMIC DNA]</scope>
</reference>
<evidence type="ECO:0000256" key="3">
    <source>
        <dbReference type="ARBA" id="ARBA00022605"/>
    </source>
</evidence>
<dbReference type="GO" id="GO:0016151">
    <property type="term" value="F:nickel cation binding"/>
    <property type="evidence" value="ECO:0007669"/>
    <property type="project" value="UniProtKB-UniRule"/>
</dbReference>
<dbReference type="GO" id="GO:0010309">
    <property type="term" value="F:acireductone dioxygenase [iron(II)-requiring] activity"/>
    <property type="evidence" value="ECO:0007669"/>
    <property type="project" value="UniProtKB-UniRule"/>
</dbReference>
<dbReference type="GO" id="GO:0019284">
    <property type="term" value="P:L-methionine salvage from S-adenosylmethionine"/>
    <property type="evidence" value="ECO:0007669"/>
    <property type="project" value="InterPro"/>
</dbReference>
<comment type="catalytic activity">
    <reaction evidence="9">
        <text>1,2-dihydroxy-5-(methylsulfanyl)pent-1-en-3-one + O2 = 3-(methylsulfanyl)propanoate + CO + formate + 2 H(+)</text>
        <dbReference type="Rhea" id="RHEA:14161"/>
        <dbReference type="ChEBI" id="CHEBI:15378"/>
        <dbReference type="ChEBI" id="CHEBI:15379"/>
        <dbReference type="ChEBI" id="CHEBI:15740"/>
        <dbReference type="ChEBI" id="CHEBI:17245"/>
        <dbReference type="ChEBI" id="CHEBI:49016"/>
        <dbReference type="ChEBI" id="CHEBI:49252"/>
        <dbReference type="EC" id="1.13.11.53"/>
    </reaction>
</comment>
<keyword evidence="2 9" id="KW-0533">Nickel</keyword>
<comment type="pathway">
    <text evidence="9">Amino-acid biosynthesis; L-methionine biosynthesis via salvage pathway; L-methionine from S-methyl-5-thio-alpha-D-ribose 1-phosphate: step 5/6.</text>
</comment>
<dbReference type="InterPro" id="IPR011051">
    <property type="entry name" value="RmlC_Cupin_sf"/>
</dbReference>
<dbReference type="GO" id="GO:0005506">
    <property type="term" value="F:iron ion binding"/>
    <property type="evidence" value="ECO:0007669"/>
    <property type="project" value="UniProtKB-UniRule"/>
</dbReference>
<dbReference type="AlphaFoldDB" id="A0A330L0P8"/>
<dbReference type="InParanoid" id="A0A330L0P8"/>
<dbReference type="EC" id="1.13.11.53" evidence="9"/>
<evidence type="ECO:0000256" key="8">
    <source>
        <dbReference type="ARBA" id="ARBA00023167"/>
    </source>
</evidence>
<comment type="similarity">
    <text evidence="9">Belongs to the acireductone dioxygenase (ARD) family.</text>
</comment>
<comment type="function">
    <text evidence="9">Catalyzes 2 different reactions between oxygene and the acireductone 1,2-dihydroxy-3-keto-5-methylthiopentene (DHK-MTPene) depending upon the metal bound in the active site. Fe-containing acireductone dioxygenase (Fe-ARD) produces formate and 2-keto-4-methylthiobutyrate (KMTB), the alpha-ketoacid precursor of methionine in the methionine recycle pathway. Ni-containing acireductone dioxygenase (Ni-ARD) produces methylthiopropionate, carbon monoxide and formate, and does not lie on the methionine recycle pathway.</text>
</comment>
<comment type="subunit">
    <text evidence="9">Monomer.</text>
</comment>
<dbReference type="GO" id="GO:0019509">
    <property type="term" value="P:L-methionine salvage from methylthioadenosine"/>
    <property type="evidence" value="ECO:0007669"/>
    <property type="project" value="UniProtKB-UniRule"/>
</dbReference>
<dbReference type="EMBL" id="OUNR01000001">
    <property type="protein sequence ID" value="SPP63224.1"/>
    <property type="molecule type" value="Genomic_DNA"/>
</dbReference>
<proteinExistence type="inferred from homology"/>
<evidence type="ECO:0000313" key="11">
    <source>
        <dbReference type="Proteomes" id="UP000248168"/>
    </source>
</evidence>
<keyword evidence="3 9" id="KW-0028">Amino-acid biosynthesis</keyword>
<dbReference type="OrthoDB" id="9795636at2"/>
<comment type="cofactor">
    <cofactor evidence="9">
        <name>Fe(2+)</name>
        <dbReference type="ChEBI" id="CHEBI:29033"/>
    </cofactor>
    <text evidence="9">Binds 1 Fe(2+) cation per monomer.</text>
</comment>
<name>A0A330L0P8_9BACT</name>
<evidence type="ECO:0000256" key="6">
    <source>
        <dbReference type="ARBA" id="ARBA00023002"/>
    </source>
</evidence>
<dbReference type="HAMAP" id="MF_01682">
    <property type="entry name" value="Salvage_MtnD"/>
    <property type="match status" value="1"/>
</dbReference>
<evidence type="ECO:0000256" key="1">
    <source>
        <dbReference type="ARBA" id="ARBA00000428"/>
    </source>
</evidence>
<feature type="binding site" evidence="9">
    <location>
        <position position="138"/>
    </location>
    <ligand>
        <name>Ni(2+)</name>
        <dbReference type="ChEBI" id="CHEBI:49786"/>
    </ligand>
</feature>
<evidence type="ECO:0000256" key="9">
    <source>
        <dbReference type="HAMAP-Rule" id="MF_01682"/>
    </source>
</evidence>
<feature type="binding site" evidence="9">
    <location>
        <position position="138"/>
    </location>
    <ligand>
        <name>Fe(2+)</name>
        <dbReference type="ChEBI" id="CHEBI:29033"/>
    </ligand>
</feature>
<feature type="binding site" evidence="9">
    <location>
        <position position="97"/>
    </location>
    <ligand>
        <name>Fe(2+)</name>
        <dbReference type="ChEBI" id="CHEBI:29033"/>
    </ligand>
</feature>
<feature type="binding site" evidence="9">
    <location>
        <position position="93"/>
    </location>
    <ligand>
        <name>Fe(2+)</name>
        <dbReference type="ChEBI" id="CHEBI:29033"/>
    </ligand>
</feature>
<organism evidence="10 11">
    <name type="scientific">Nitrospira lenta</name>
    <dbReference type="NCBI Taxonomy" id="1436998"/>
    <lineage>
        <taxon>Bacteria</taxon>
        <taxon>Pseudomonadati</taxon>
        <taxon>Nitrospirota</taxon>
        <taxon>Nitrospiria</taxon>
        <taxon>Nitrospirales</taxon>
        <taxon>Nitrospiraceae</taxon>
        <taxon>Nitrospira</taxon>
    </lineage>
</organism>
<evidence type="ECO:0000256" key="5">
    <source>
        <dbReference type="ARBA" id="ARBA00022964"/>
    </source>
</evidence>
<keyword evidence="5 9" id="KW-0223">Dioxygenase</keyword>
<dbReference type="CDD" id="cd02232">
    <property type="entry name" value="cupin_ARD"/>
    <property type="match status" value="1"/>
</dbReference>
<evidence type="ECO:0000256" key="4">
    <source>
        <dbReference type="ARBA" id="ARBA00022723"/>
    </source>
</evidence>
<feature type="binding site" evidence="9">
    <location>
        <position position="93"/>
    </location>
    <ligand>
        <name>Ni(2+)</name>
        <dbReference type="ChEBI" id="CHEBI:49786"/>
    </ligand>
</feature>
<dbReference type="Proteomes" id="UP000248168">
    <property type="component" value="Unassembled WGS sequence"/>
</dbReference>
<gene>
    <name evidence="9 10" type="primary">mtnD</name>
    <name evidence="10" type="ORF">NITLEN_10310</name>
</gene>
<feature type="site" description="Important to generate the dianion" evidence="9">
    <location>
        <position position="99"/>
    </location>
</feature>
<feature type="binding site" evidence="9">
    <location>
        <position position="91"/>
    </location>
    <ligand>
        <name>Ni(2+)</name>
        <dbReference type="ChEBI" id="CHEBI:49786"/>
    </ligand>
</feature>
<sequence length="177" mass="20299">MAILQVPDRHTSHTDETEIRRFLNARGIMYDRWPSPATVSSATPDGEVLAAYRDRLTPLMEQGGYRTVDVVTVTGRTPNLDAIRDKFLREHTHDEDEVRMFVEGEGLFWFHLEREEDEVFSLLCQAGDIIAVPANTKHWFDLGKHPAVRAIRIFTDQAGWVPHYTNSHIEEHYQAGA</sequence>
<dbReference type="InterPro" id="IPR014710">
    <property type="entry name" value="RmlC-like_jellyroll"/>
</dbReference>
<feature type="site" description="May play a role in transmitting local conformational changes" evidence="9">
    <location>
        <position position="96"/>
    </location>
</feature>
<dbReference type="GO" id="GO:0010308">
    <property type="term" value="F:acireductone dioxygenase (Ni2+-requiring) activity"/>
    <property type="evidence" value="ECO:0007669"/>
    <property type="project" value="UniProtKB-UniRule"/>
</dbReference>
<feature type="site" description="May play a role in metal incorporation in vivo" evidence="9">
    <location>
        <position position="90"/>
    </location>
</feature>
<keyword evidence="11" id="KW-1185">Reference proteome</keyword>
<protein>
    <recommendedName>
        <fullName evidence="9">Acireductone dioxygenase</fullName>
    </recommendedName>
    <alternativeName>
        <fullName evidence="9">1,2-dihydroxy-3-keto-5-methylthiopentene dioxygenase</fullName>
        <shortName evidence="9">DHK-MTPene dioxygenase</shortName>
    </alternativeName>
    <alternativeName>
        <fullName evidence="9">Acireductone dioxygenase (Fe(2+)-requiring)</fullName>
        <shortName evidence="9">ARD'</shortName>
        <shortName evidence="9">Fe-ARD</shortName>
        <ecNumber evidence="9">1.13.11.54</ecNumber>
    </alternativeName>
    <alternativeName>
        <fullName evidence="9">Acireductone dioxygenase (Ni(2+)-requiring)</fullName>
        <shortName evidence="9">ARD</shortName>
        <shortName evidence="9">Ni-ARD</shortName>
        <ecNumber evidence="9">1.13.11.53</ecNumber>
    </alternativeName>
</protein>
<dbReference type="PANTHER" id="PTHR23418">
    <property type="entry name" value="ACIREDUCTONE DIOXYGENASE"/>
    <property type="match status" value="1"/>
</dbReference>
<dbReference type="InterPro" id="IPR023956">
    <property type="entry name" value="ARD_bac"/>
</dbReference>
<dbReference type="EC" id="1.13.11.54" evidence="9"/>
<dbReference type="InterPro" id="IPR004313">
    <property type="entry name" value="ARD"/>
</dbReference>
<dbReference type="Pfam" id="PF03079">
    <property type="entry name" value="ARD"/>
    <property type="match status" value="1"/>
</dbReference>
<accession>A0A330L0P8</accession>
<evidence type="ECO:0000256" key="7">
    <source>
        <dbReference type="ARBA" id="ARBA00023004"/>
    </source>
</evidence>
<keyword evidence="4 9" id="KW-0479">Metal-binding</keyword>
<feature type="binding site" evidence="9">
    <location>
        <position position="91"/>
    </location>
    <ligand>
        <name>Fe(2+)</name>
        <dbReference type="ChEBI" id="CHEBI:29033"/>
    </ligand>
</feature>
<dbReference type="PANTHER" id="PTHR23418:SF0">
    <property type="entry name" value="ACIREDUCTONE DIOXYGENASE"/>
    <property type="match status" value="1"/>
</dbReference>
<keyword evidence="8 9" id="KW-0486">Methionine biosynthesis</keyword>
<evidence type="ECO:0000256" key="2">
    <source>
        <dbReference type="ARBA" id="ARBA00022596"/>
    </source>
</evidence>
<comment type="cofactor">
    <cofactor evidence="9">
        <name>Ni(2+)</name>
        <dbReference type="ChEBI" id="CHEBI:49786"/>
    </cofactor>
    <text evidence="9">Binds 1 nickel ion per monomer.</text>
</comment>
<dbReference type="Gene3D" id="2.60.120.10">
    <property type="entry name" value="Jelly Rolls"/>
    <property type="match status" value="1"/>
</dbReference>